<evidence type="ECO:0000259" key="1">
    <source>
        <dbReference type="Pfam" id="PF00144"/>
    </source>
</evidence>
<dbReference type="RefSeq" id="WP_005286815.1">
    <property type="nucleotide sequence ID" value="NZ_CM000961.1"/>
</dbReference>
<proteinExistence type="predicted"/>
<dbReference type="SUPFAM" id="SSF56601">
    <property type="entry name" value="beta-lactamase/transpeptidase-like"/>
    <property type="match status" value="1"/>
</dbReference>
<gene>
    <name evidence="2" type="ORF">HMPREF0291_10291</name>
</gene>
<organism evidence="2 3">
    <name type="scientific">Corynebacterium genitalium ATCC 33030</name>
    <dbReference type="NCBI Taxonomy" id="585529"/>
    <lineage>
        <taxon>Bacteria</taxon>
        <taxon>Bacillati</taxon>
        <taxon>Actinomycetota</taxon>
        <taxon>Actinomycetes</taxon>
        <taxon>Mycobacteriales</taxon>
        <taxon>Corynebacteriaceae</taxon>
        <taxon>Corynebacterium</taxon>
    </lineage>
</organism>
<dbReference type="eggNOG" id="COG1680">
    <property type="taxonomic scope" value="Bacteria"/>
</dbReference>
<dbReference type="PANTHER" id="PTHR46825:SF10">
    <property type="entry name" value="BETA-LACTAMASE-RELATED DOMAIN-CONTAINING PROTEIN"/>
    <property type="match status" value="1"/>
</dbReference>
<dbReference type="STRING" id="585529.HMPREF0291_10291"/>
<protein>
    <submittedName>
        <fullName evidence="2">Beta-lactamase</fullName>
    </submittedName>
</protein>
<dbReference type="EMBL" id="ACLJ02000001">
    <property type="protein sequence ID" value="EFK55033.1"/>
    <property type="molecule type" value="Genomic_DNA"/>
</dbReference>
<dbReference type="Proteomes" id="UP000004208">
    <property type="component" value="Unassembled WGS sequence"/>
</dbReference>
<keyword evidence="3" id="KW-1185">Reference proteome</keyword>
<accession>D7WB02</accession>
<dbReference type="InterPro" id="IPR012338">
    <property type="entry name" value="Beta-lactam/transpept-like"/>
</dbReference>
<name>D7WB02_9CORY</name>
<feature type="domain" description="Beta-lactamase-related" evidence="1">
    <location>
        <begin position="37"/>
        <end position="253"/>
    </location>
</feature>
<evidence type="ECO:0000313" key="3">
    <source>
        <dbReference type="Proteomes" id="UP000004208"/>
    </source>
</evidence>
<comment type="caution">
    <text evidence="2">The sequence shown here is derived from an EMBL/GenBank/DDBJ whole genome shotgun (WGS) entry which is preliminary data.</text>
</comment>
<dbReference type="InterPro" id="IPR001466">
    <property type="entry name" value="Beta-lactam-related"/>
</dbReference>
<dbReference type="Pfam" id="PF00144">
    <property type="entry name" value="Beta-lactamase"/>
    <property type="match status" value="1"/>
</dbReference>
<reference evidence="2" key="1">
    <citation type="submission" date="2010-06" db="EMBL/GenBank/DDBJ databases">
        <authorList>
            <person name="Muzny D."/>
            <person name="Qin X."/>
            <person name="Buhay C."/>
            <person name="Dugan-Rocha S."/>
            <person name="Ding Y."/>
            <person name="Chen G."/>
            <person name="Hawes A."/>
            <person name="Holder M."/>
            <person name="Jhangiani S."/>
            <person name="Johnson A."/>
            <person name="Khan Z."/>
            <person name="Li Z."/>
            <person name="Liu W."/>
            <person name="Liu X."/>
            <person name="Perez L."/>
            <person name="Shen H."/>
            <person name="Wang Q."/>
            <person name="Watt J."/>
            <person name="Xi L."/>
            <person name="Xin Y."/>
            <person name="Zhou J."/>
            <person name="Deng J."/>
            <person name="Jiang H."/>
            <person name="Liu Y."/>
            <person name="Qu J."/>
            <person name="Song X.-Z."/>
            <person name="Zhang L."/>
            <person name="Villasana D."/>
            <person name="Johnson A."/>
            <person name="Liu J."/>
            <person name="Liyanage D."/>
            <person name="Lorensuhewa L."/>
            <person name="Robinson T."/>
            <person name="Song A."/>
            <person name="Song B.-B."/>
            <person name="Dinh H."/>
            <person name="Thornton R."/>
            <person name="Coyle M."/>
            <person name="Francisco L."/>
            <person name="Jackson L."/>
            <person name="Javaid M."/>
            <person name="Korchina V."/>
            <person name="Kovar C."/>
            <person name="Mata R."/>
            <person name="Mathew T."/>
            <person name="Ngo R."/>
            <person name="Nguyen L."/>
            <person name="Nguyen N."/>
            <person name="Okwuonu G."/>
            <person name="Ongeri F."/>
            <person name="Pham C."/>
            <person name="Simmons D."/>
            <person name="Wilczek-Boney K."/>
            <person name="Hale W."/>
            <person name="Jakkamsetti A."/>
            <person name="Pham P."/>
            <person name="Ruth R."/>
            <person name="San Lucas F."/>
            <person name="Warren J."/>
            <person name="Zhang J."/>
            <person name="Zhao Z."/>
            <person name="Zhou C."/>
            <person name="Zhu D."/>
            <person name="Lee S."/>
            <person name="Bess C."/>
            <person name="Blankenburg K."/>
            <person name="Forbes L."/>
            <person name="Fu Q."/>
            <person name="Gubbala S."/>
            <person name="Hirani K."/>
            <person name="Jayaseelan J.C."/>
            <person name="Lara F."/>
            <person name="Munidasa M."/>
            <person name="Palculict T."/>
            <person name="Patil S."/>
            <person name="Pu L.-L."/>
            <person name="Saada N."/>
            <person name="Tang L."/>
            <person name="Weissenberger G."/>
            <person name="Zhu Y."/>
            <person name="Hemphill L."/>
            <person name="Shang Y."/>
            <person name="Youmans B."/>
            <person name="Ayvaz T."/>
            <person name="Ross M."/>
            <person name="Santibanez J."/>
            <person name="Aqrawi P."/>
            <person name="Gross S."/>
            <person name="Joshi V."/>
            <person name="Fowler G."/>
            <person name="Nazareth L."/>
            <person name="Reid J."/>
            <person name="Worley K."/>
            <person name="Petrosino J."/>
            <person name="Highlander S."/>
            <person name="Gibbs R."/>
        </authorList>
    </citation>
    <scope>NUCLEOTIDE SEQUENCE [LARGE SCALE GENOMIC DNA]</scope>
    <source>
        <strain evidence="2">ATCC 33030</strain>
    </source>
</reference>
<dbReference type="OrthoDB" id="3171327at2"/>
<dbReference type="AlphaFoldDB" id="D7WB02"/>
<dbReference type="InterPro" id="IPR050491">
    <property type="entry name" value="AmpC-like"/>
</dbReference>
<dbReference type="PANTHER" id="PTHR46825">
    <property type="entry name" value="D-ALANYL-D-ALANINE-CARBOXYPEPTIDASE/ENDOPEPTIDASE AMPH"/>
    <property type="match status" value="1"/>
</dbReference>
<dbReference type="Gene3D" id="3.40.710.10">
    <property type="entry name" value="DD-peptidase/beta-lactamase superfamily"/>
    <property type="match status" value="1"/>
</dbReference>
<evidence type="ECO:0000313" key="2">
    <source>
        <dbReference type="EMBL" id="EFK55033.1"/>
    </source>
</evidence>
<sequence length="323" mass="34802">MLKRVALSQNQTGDQRLAGLLTASAAKAGEDVYPLRNIAAFVLEDGQTRFAGLGADEHTEFEIASVTKTFTADLLEQAIELGEATPDTTVEDVLGERVRGAAVSTVTLAELANHTSGLPRMGKQRLSSRVRAVLGLNPDVGITVDDVVDQALAARLEGRGAETYSNLAHDLLGLLLAEVAGTRYPELIKQRVLDPLGMTETYVALPGTVGPGKPRGVSMLGWRVQAWEMDGTAPSGGLRSTTCDMAKYAAYVLERDKFRFTWPNIKGTELYWHNGGTFGFSSMLLLDTGKQRASFVAADSSTEIEPFAFELLGLEDPAKNKKQ</sequence>
<dbReference type="HOGENOM" id="CLU_020027_7_3_11"/>